<name>A0ABS3YVQ6_9BACT</name>
<organism evidence="6 7">
    <name type="scientific">Niastella soli</name>
    <dbReference type="NCBI Taxonomy" id="2821487"/>
    <lineage>
        <taxon>Bacteria</taxon>
        <taxon>Pseudomonadati</taxon>
        <taxon>Bacteroidota</taxon>
        <taxon>Chitinophagia</taxon>
        <taxon>Chitinophagales</taxon>
        <taxon>Chitinophagaceae</taxon>
        <taxon>Niastella</taxon>
    </lineage>
</organism>
<evidence type="ECO:0000256" key="4">
    <source>
        <dbReference type="ARBA" id="ARBA00022801"/>
    </source>
</evidence>
<evidence type="ECO:0000256" key="3">
    <source>
        <dbReference type="ARBA" id="ARBA00022723"/>
    </source>
</evidence>
<dbReference type="PROSITE" id="PS00387">
    <property type="entry name" value="PPASE"/>
    <property type="match status" value="1"/>
</dbReference>
<dbReference type="PANTHER" id="PTHR10286">
    <property type="entry name" value="INORGANIC PYROPHOSPHATASE"/>
    <property type="match status" value="1"/>
</dbReference>
<keyword evidence="7" id="KW-1185">Reference proteome</keyword>
<keyword evidence="5" id="KW-0460">Magnesium</keyword>
<sequence>MDIIIETPKGSRQKYTYDKELKLFRLKKVLAAGLVFPYDFGFIPGTKGEDGDPFDILVLSEFQGFPGCVVDVRIVGCLPAMQTHAKKSFRNDRYIGILEQSTVYERITSLEELPMSIIDSIKLFFTTYLQAEGKTVHWENDMNALQAIEVINKAVGASRET</sequence>
<dbReference type="EC" id="3.6.1.1" evidence="2"/>
<dbReference type="RefSeq" id="WP_209139666.1">
    <property type="nucleotide sequence ID" value="NZ_JAGHKO010000004.1"/>
</dbReference>
<accession>A0ABS3YVQ6</accession>
<dbReference type="Gene3D" id="3.90.80.10">
    <property type="entry name" value="Inorganic pyrophosphatase"/>
    <property type="match status" value="1"/>
</dbReference>
<dbReference type="InterPro" id="IPR008162">
    <property type="entry name" value="Pyrophosphatase"/>
</dbReference>
<proteinExistence type="predicted"/>
<reference evidence="6 7" key="1">
    <citation type="submission" date="2021-03" db="EMBL/GenBank/DDBJ databases">
        <title>Assistant Professor.</title>
        <authorList>
            <person name="Huq M.A."/>
        </authorList>
    </citation>
    <scope>NUCLEOTIDE SEQUENCE [LARGE SCALE GENOMIC DNA]</scope>
    <source>
        <strain evidence="6 7">MAH-29</strain>
    </source>
</reference>
<protein>
    <recommendedName>
        <fullName evidence="2">inorganic diphosphatase</fullName>
        <ecNumber evidence="2">3.6.1.1</ecNumber>
    </recommendedName>
</protein>
<evidence type="ECO:0000256" key="1">
    <source>
        <dbReference type="ARBA" id="ARBA00001946"/>
    </source>
</evidence>
<comment type="caution">
    <text evidence="6">The sequence shown here is derived from an EMBL/GenBank/DDBJ whole genome shotgun (WGS) entry which is preliminary data.</text>
</comment>
<evidence type="ECO:0000256" key="2">
    <source>
        <dbReference type="ARBA" id="ARBA00012146"/>
    </source>
</evidence>
<dbReference type="InterPro" id="IPR036649">
    <property type="entry name" value="Pyrophosphatase_sf"/>
</dbReference>
<keyword evidence="4" id="KW-0378">Hydrolase</keyword>
<comment type="cofactor">
    <cofactor evidence="1">
        <name>Mg(2+)</name>
        <dbReference type="ChEBI" id="CHEBI:18420"/>
    </cofactor>
</comment>
<keyword evidence="3" id="KW-0479">Metal-binding</keyword>
<dbReference type="Pfam" id="PF00719">
    <property type="entry name" value="Pyrophosphatase"/>
    <property type="match status" value="1"/>
</dbReference>
<evidence type="ECO:0000313" key="7">
    <source>
        <dbReference type="Proteomes" id="UP000677244"/>
    </source>
</evidence>
<dbReference type="EMBL" id="JAGHKO010000004">
    <property type="protein sequence ID" value="MBO9201612.1"/>
    <property type="molecule type" value="Genomic_DNA"/>
</dbReference>
<evidence type="ECO:0000313" key="6">
    <source>
        <dbReference type="EMBL" id="MBO9201612.1"/>
    </source>
</evidence>
<dbReference type="Proteomes" id="UP000677244">
    <property type="component" value="Unassembled WGS sequence"/>
</dbReference>
<gene>
    <name evidence="6" type="ORF">J7I42_15125</name>
</gene>
<evidence type="ECO:0000256" key="5">
    <source>
        <dbReference type="ARBA" id="ARBA00022842"/>
    </source>
</evidence>
<dbReference type="SUPFAM" id="SSF50324">
    <property type="entry name" value="Inorganic pyrophosphatase"/>
    <property type="match status" value="1"/>
</dbReference>